<feature type="transmembrane region" description="Helical" evidence="2">
    <location>
        <begin position="72"/>
        <end position="92"/>
    </location>
</feature>
<feature type="region of interest" description="Disordered" evidence="1">
    <location>
        <begin position="14"/>
        <end position="34"/>
    </location>
</feature>
<proteinExistence type="predicted"/>
<evidence type="ECO:0000256" key="2">
    <source>
        <dbReference type="SAM" id="Phobius"/>
    </source>
</evidence>
<evidence type="ECO:0008006" key="5">
    <source>
        <dbReference type="Google" id="ProtNLM"/>
    </source>
</evidence>
<keyword evidence="2" id="KW-1133">Transmembrane helix</keyword>
<evidence type="ECO:0000313" key="4">
    <source>
        <dbReference type="Proteomes" id="UP000502117"/>
    </source>
</evidence>
<organism evidence="3 4">
    <name type="scientific">Shewanella chilikensis</name>
    <dbReference type="NCBI Taxonomy" id="558541"/>
    <lineage>
        <taxon>Bacteria</taxon>
        <taxon>Pseudomonadati</taxon>
        <taxon>Pseudomonadota</taxon>
        <taxon>Gammaproteobacteria</taxon>
        <taxon>Alteromonadales</taxon>
        <taxon>Shewanellaceae</taxon>
        <taxon>Shewanella</taxon>
    </lineage>
</organism>
<dbReference type="EMBL" id="CP045857">
    <property type="protein sequence ID" value="QIJ03754.1"/>
    <property type="molecule type" value="Genomic_DNA"/>
</dbReference>
<evidence type="ECO:0000256" key="1">
    <source>
        <dbReference type="SAM" id="MobiDB-lite"/>
    </source>
</evidence>
<name>A0A6G7LPW5_9GAMM</name>
<keyword evidence="2" id="KW-0472">Membrane</keyword>
<protein>
    <recommendedName>
        <fullName evidence="5">DUF883 family protein</fullName>
    </recommendedName>
</protein>
<dbReference type="KEGG" id="schk:GII14_05880"/>
<keyword evidence="2" id="KW-0812">Transmembrane</keyword>
<gene>
    <name evidence="3" type="ORF">GII14_05880</name>
</gene>
<sequence>MNLANEIKALGVQIAEQARQRPKPDDEAPPPIEEATGVGEARSQLHDADAFLKAVNETLDEFADDLNRHPRLTALAALSIGLAAGIVIGYQAR</sequence>
<reference evidence="3 4" key="1">
    <citation type="submission" date="2019-11" db="EMBL/GenBank/DDBJ databases">
        <title>Complete Genome Sequence of Shewanella chilikensis Strain DC57, Isolated from Corroded Seal Rings at a floating production facility in Australia.</title>
        <authorList>
            <person name="Salgar-Chaparro S.J."/>
            <person name="Castillo-Villamizar G.A."/>
            <person name="Poehlein A."/>
            <person name="Daniel R."/>
            <person name="Machuca L."/>
        </authorList>
    </citation>
    <scope>NUCLEOTIDE SEQUENCE [LARGE SCALE GENOMIC DNA]</scope>
    <source>
        <strain evidence="3 4">DC57</strain>
    </source>
</reference>
<dbReference type="Proteomes" id="UP000502117">
    <property type="component" value="Chromosome"/>
</dbReference>
<evidence type="ECO:0000313" key="3">
    <source>
        <dbReference type="EMBL" id="QIJ03754.1"/>
    </source>
</evidence>
<dbReference type="AlphaFoldDB" id="A0A6G7LPW5"/>
<accession>A0A6G7LPW5</accession>
<dbReference type="RefSeq" id="WP_012584381.1">
    <property type="nucleotide sequence ID" value="NZ_CP045857.1"/>
</dbReference>